<dbReference type="InterPro" id="IPR050261">
    <property type="entry name" value="FrsA_esterase"/>
</dbReference>
<dbReference type="PANTHER" id="PTHR22946">
    <property type="entry name" value="DIENELACTONE HYDROLASE DOMAIN-CONTAINING PROTEIN-RELATED"/>
    <property type="match status" value="1"/>
</dbReference>
<dbReference type="Gene3D" id="3.40.50.1820">
    <property type="entry name" value="alpha/beta hydrolase"/>
    <property type="match status" value="1"/>
</dbReference>
<keyword evidence="2" id="KW-0378">Hydrolase</keyword>
<gene>
    <name evidence="2" type="ORF">D3878_10230</name>
</gene>
<dbReference type="InterPro" id="IPR029058">
    <property type="entry name" value="AB_hydrolase_fold"/>
</dbReference>
<dbReference type="InterPro" id="IPR002925">
    <property type="entry name" value="Dienelactn_hydro"/>
</dbReference>
<organism evidence="2 3">
    <name type="scientific">Noviherbaspirillum sedimenti</name>
    <dbReference type="NCBI Taxonomy" id="2320865"/>
    <lineage>
        <taxon>Bacteria</taxon>
        <taxon>Pseudomonadati</taxon>
        <taxon>Pseudomonadota</taxon>
        <taxon>Betaproteobacteria</taxon>
        <taxon>Burkholderiales</taxon>
        <taxon>Oxalobacteraceae</taxon>
        <taxon>Noviherbaspirillum</taxon>
    </lineage>
</organism>
<keyword evidence="3" id="KW-1185">Reference proteome</keyword>
<dbReference type="AlphaFoldDB" id="A0A3A3G553"/>
<protein>
    <submittedName>
        <fullName evidence="2">Alpha/beta hydrolase</fullName>
    </submittedName>
</protein>
<evidence type="ECO:0000313" key="3">
    <source>
        <dbReference type="Proteomes" id="UP000266327"/>
    </source>
</evidence>
<accession>A0A3A3G553</accession>
<comment type="caution">
    <text evidence="2">The sequence shown here is derived from an EMBL/GenBank/DDBJ whole genome shotgun (WGS) entry which is preliminary data.</text>
</comment>
<evidence type="ECO:0000259" key="1">
    <source>
        <dbReference type="Pfam" id="PF01738"/>
    </source>
</evidence>
<reference evidence="3" key="1">
    <citation type="submission" date="2018-09" db="EMBL/GenBank/DDBJ databases">
        <authorList>
            <person name="Zhu H."/>
        </authorList>
    </citation>
    <scope>NUCLEOTIDE SEQUENCE [LARGE SCALE GENOMIC DNA]</scope>
    <source>
        <strain evidence="3">K1S02-23</strain>
    </source>
</reference>
<name>A0A3A3G553_9BURK</name>
<dbReference type="GO" id="GO:0016787">
    <property type="term" value="F:hydrolase activity"/>
    <property type="evidence" value="ECO:0007669"/>
    <property type="project" value="UniProtKB-KW"/>
</dbReference>
<proteinExistence type="predicted"/>
<dbReference type="EMBL" id="QYUQ01000002">
    <property type="protein sequence ID" value="RJG01909.1"/>
    <property type="molecule type" value="Genomic_DNA"/>
</dbReference>
<dbReference type="OrthoDB" id="9810066at2"/>
<dbReference type="Proteomes" id="UP000266327">
    <property type="component" value="Unassembled WGS sequence"/>
</dbReference>
<feature type="domain" description="Dienelactone hydrolase" evidence="1">
    <location>
        <begin position="84"/>
        <end position="200"/>
    </location>
</feature>
<sequence>MAASEQKKMVSIAADGVHMEGMLELPLHAVGIVLFAHGSGSSRLSPRNNYVAGVLRHAGLGTLLLDMLTPGEDQTYQTRFDISLLTQRLEAALTWLQRQGAPLSTLPVGLFGASTGAAAALRLAALSPRLVRAVVSRGGRPDLAGTDALDRVQAPTLLLVGGLDEVVIDLNRAAYDRMQCERQLRIVPGATHLFEEPGTLESVAQLAADWLFLHLTATRMP</sequence>
<evidence type="ECO:0000313" key="2">
    <source>
        <dbReference type="EMBL" id="RJG01909.1"/>
    </source>
</evidence>
<dbReference type="SUPFAM" id="SSF53474">
    <property type="entry name" value="alpha/beta-Hydrolases"/>
    <property type="match status" value="1"/>
</dbReference>
<dbReference type="Pfam" id="PF01738">
    <property type="entry name" value="DLH"/>
    <property type="match status" value="1"/>
</dbReference>